<evidence type="ECO:0000259" key="4">
    <source>
        <dbReference type="Pfam" id="PF07804"/>
    </source>
</evidence>
<dbReference type="RefSeq" id="WP_074923265.1">
    <property type="nucleotide sequence ID" value="NZ_CP141274.1"/>
</dbReference>
<dbReference type="GO" id="GO:0005829">
    <property type="term" value="C:cytosol"/>
    <property type="evidence" value="ECO:0007669"/>
    <property type="project" value="TreeGrafter"/>
</dbReference>
<dbReference type="AlphaFoldDB" id="A0A1H3SKH2"/>
<sequence length="435" mass="47949">MAALGVWMNGERVGTWEVTRTGRHVFAYDPAWPQSAHARPLSLSMPFTRDLTVAGEVVAHYFDNLLPDGEGIRRRIHQRFGLRGIDAFSLLEAIGRDCVGAVQLLPEGAVPDGFDQVRFEPLSEAQIAEHLASLGGGFGALEVDQEFRLSIAGAQEKTAVLRHGGQWCRPLGATPTTHILKPAIGVVPHWHYDLSESVANEWLCARLLAELGFAVADSSIETFGGQQVLCVERFDRAWTAQGWIARLPQEDFCQVRGVASASKYETHGGPGMLQCLQVLQHGSEPAQDCARFVMAQLAFWLLAATDGHAKNFSVFLQPGGGYEMTPLYDVLSAWPIIGHGHGKIARQRARMAMALPGRSRHYRLGEIQRRHWKALAETTRIAGLWESMVEMVEALDGAIDRLQPRLPASVPQPMARQIFDGARDQARRFLAGSDH</sequence>
<dbReference type="InterPro" id="IPR052028">
    <property type="entry name" value="HipA_Ser/Thr_kinase"/>
</dbReference>
<reference evidence="6 7" key="1">
    <citation type="submission" date="2016-10" db="EMBL/GenBank/DDBJ databases">
        <authorList>
            <person name="de Groot N.N."/>
        </authorList>
    </citation>
    <scope>NUCLEOTIDE SEQUENCE [LARGE SCALE GENOMIC DNA]</scope>
    <source>
        <strain evidence="6 7">LMG 24775</strain>
    </source>
</reference>
<gene>
    <name evidence="6" type="ORF">SAMN05421547_1213</name>
</gene>
<dbReference type="Pfam" id="PF13657">
    <property type="entry name" value="Couple_hipA"/>
    <property type="match status" value="1"/>
</dbReference>
<organism evidence="6 7">
    <name type="scientific">Delftia lacustris</name>
    <dbReference type="NCBI Taxonomy" id="558537"/>
    <lineage>
        <taxon>Bacteria</taxon>
        <taxon>Pseudomonadati</taxon>
        <taxon>Pseudomonadota</taxon>
        <taxon>Betaproteobacteria</taxon>
        <taxon>Burkholderiales</taxon>
        <taxon>Comamonadaceae</taxon>
        <taxon>Delftia</taxon>
    </lineage>
</organism>
<evidence type="ECO:0000256" key="1">
    <source>
        <dbReference type="ARBA" id="ARBA00010164"/>
    </source>
</evidence>
<dbReference type="NCBIfam" id="TIGR03071">
    <property type="entry name" value="couple_hipA"/>
    <property type="match status" value="1"/>
</dbReference>
<protein>
    <submittedName>
        <fullName evidence="6">Serine/threonine-protein kinase HipA</fullName>
    </submittedName>
</protein>
<evidence type="ECO:0000313" key="6">
    <source>
        <dbReference type="EMBL" id="SDZ38168.1"/>
    </source>
</evidence>
<evidence type="ECO:0000256" key="3">
    <source>
        <dbReference type="ARBA" id="ARBA00022777"/>
    </source>
</evidence>
<dbReference type="GeneID" id="94693773"/>
<dbReference type="PANTHER" id="PTHR37419:SF1">
    <property type="entry name" value="SERINE_THREONINE-PROTEIN KINASE TOXIN HIPA"/>
    <property type="match status" value="1"/>
</dbReference>
<dbReference type="GO" id="GO:0004674">
    <property type="term" value="F:protein serine/threonine kinase activity"/>
    <property type="evidence" value="ECO:0007669"/>
    <property type="project" value="TreeGrafter"/>
</dbReference>
<dbReference type="CDD" id="cd17808">
    <property type="entry name" value="HipA_Ec_like"/>
    <property type="match status" value="1"/>
</dbReference>
<comment type="similarity">
    <text evidence="1">Belongs to the HipA Ser/Thr kinase family.</text>
</comment>
<dbReference type="Pfam" id="PF07804">
    <property type="entry name" value="HipA_C"/>
    <property type="match status" value="1"/>
</dbReference>
<dbReference type="Proteomes" id="UP000183417">
    <property type="component" value="Unassembled WGS sequence"/>
</dbReference>
<proteinExistence type="inferred from homology"/>
<dbReference type="EMBL" id="FNPE01000021">
    <property type="protein sequence ID" value="SDZ38168.1"/>
    <property type="molecule type" value="Genomic_DNA"/>
</dbReference>
<evidence type="ECO:0000313" key="7">
    <source>
        <dbReference type="Proteomes" id="UP000183417"/>
    </source>
</evidence>
<keyword evidence="3 6" id="KW-0418">Kinase</keyword>
<name>A0A1H3SKH2_9BURK</name>
<feature type="domain" description="HipA-like C-terminal" evidence="4">
    <location>
        <begin position="149"/>
        <end position="395"/>
    </location>
</feature>
<accession>A0A1H3SKH2</accession>
<dbReference type="InterPro" id="IPR012893">
    <property type="entry name" value="HipA-like_C"/>
</dbReference>
<evidence type="ECO:0000259" key="5">
    <source>
        <dbReference type="Pfam" id="PF13657"/>
    </source>
</evidence>
<dbReference type="PANTHER" id="PTHR37419">
    <property type="entry name" value="SERINE/THREONINE-PROTEIN KINASE TOXIN HIPA"/>
    <property type="match status" value="1"/>
</dbReference>
<evidence type="ECO:0000256" key="2">
    <source>
        <dbReference type="ARBA" id="ARBA00022679"/>
    </source>
</evidence>
<keyword evidence="2" id="KW-0808">Transferase</keyword>
<feature type="domain" description="HipA N-terminal subdomain 1" evidence="5">
    <location>
        <begin position="5"/>
        <end position="104"/>
    </location>
</feature>
<dbReference type="InterPro" id="IPR017508">
    <property type="entry name" value="HipA_N1"/>
</dbReference>